<dbReference type="GO" id="GO:0005509">
    <property type="term" value="F:calcium ion binding"/>
    <property type="evidence" value="ECO:0007669"/>
    <property type="project" value="InterPro"/>
</dbReference>
<evidence type="ECO:0000256" key="13">
    <source>
        <dbReference type="PIRSR" id="PIRSR601382-2"/>
    </source>
</evidence>
<evidence type="ECO:0000256" key="14">
    <source>
        <dbReference type="PIRSR" id="PIRSR601382-3"/>
    </source>
</evidence>
<dbReference type="SUPFAM" id="SSF48225">
    <property type="entry name" value="Seven-hairpin glycosidases"/>
    <property type="match status" value="1"/>
</dbReference>
<dbReference type="GO" id="GO:0004571">
    <property type="term" value="F:mannosyl-oligosaccharide 1,2-alpha-mannosidase activity"/>
    <property type="evidence" value="ECO:0007669"/>
    <property type="project" value="UniProtKB-EC"/>
</dbReference>
<evidence type="ECO:0000256" key="1">
    <source>
        <dbReference type="ARBA" id="ARBA00001913"/>
    </source>
</evidence>
<comment type="similarity">
    <text evidence="3 15">Belongs to the glycosyl hydrolase 47 family.</text>
</comment>
<feature type="compositionally biased region" description="Low complexity" evidence="16">
    <location>
        <begin position="477"/>
        <end position="492"/>
    </location>
</feature>
<feature type="chain" id="PRO_5015577599" description="alpha-1,2-Mannosidase" evidence="17">
    <location>
        <begin position="18"/>
        <end position="1017"/>
    </location>
</feature>
<keyword evidence="10 15" id="KW-0326">Glycosidase</keyword>
<dbReference type="InterPro" id="IPR008183">
    <property type="entry name" value="Aldose_1/G6P_1-epimerase"/>
</dbReference>
<dbReference type="InterPro" id="IPR036026">
    <property type="entry name" value="Seven-hairpin_glycosidases"/>
</dbReference>
<proteinExistence type="inferred from homology"/>
<sequence length="1017" mass="110568">MRSSASCLLAVATVVSAQSGCGGATSAPYPEFSGDAFKPYTITAEGINATFIPYGARLTHLYVPDKDGNPQDVAVGYDEGARYREDSETNHTFFGCIVGRYANRIRNGTFTLDGETSDIPKNEHDGINTLHGGDVGYDQRNWTVVSHTNNSITFSFYDAGLEGFPGDVLNVATYTLEDDRSWTSRLVSIPINDATPIMLSNHVYWNLGAYVNEDAKTILNDTLELPYAKRYIQTDGILIPNGSIGLTEGTGLDFTKPGTVIGDNIPNTEGACGTGCTGVDNAFITDRSPYAAQKDPSLEVLKLWSPATGIHLAVETDQNGVQIYTCNGQNGTIPVKQSQQHIEGSTTYVEKYGCIVIETQDWIDGVNNPAWARQDYQIGSSTTPPIVNYAKFKFSVVDNYAFAIYFFAIAVDYQQMLASTAKDGTGSPGLPAAYSPPPSQQPAAPNGYGQQSTLTITRTVYNNPAATKAPPAPPVPSKNTTSPTSNSNSTGSCKNVQSSKIRADETRAAAVKEAFLHGWNAYVKYANGFDELAPLALNGTNSRYGWGLTIVDSIDTAIIMGLTDIVNDMLDFISGVDFTKTEFVEADEGVNLFETNIRYIGGLLGAYDLIKSGQFGTYDQQKVDMLLTQATILADKVAYGFNTPSGLPATSANFTSNEPVYDTYTDPVTNTTYNSTNAASIGTFLLEWGRLSDLTGNSSYREIVEKADSYLINPSPAPALTNLIGTQFDVETGNMLTKDGGWQAGVDSFLEYLIKYYQYSPSNVAQQYKDFWVKATQTTIDNLVIHPRGFNQLSFVSRLSENGTVDNLADDFSCFAGGNWLLGGALLDDPKITQLGVDWTAGCYHLYNTSTTGLGPLTWSWFDQQGNTVNKNFQNDAAALRSAAARGWFIPNNLEDWFSRPEPLESVFYAYRITGDQKWADANWRIFQAINTTARTAEAFAAVNNVDMPYGGSLSNNLDSFFFAEVLKYLYLTFVDGSVVDLSAWVFNTEAHPLQAQCAGGGSGKQTTGRPSPSRRQ</sequence>
<evidence type="ECO:0000256" key="17">
    <source>
        <dbReference type="SAM" id="SignalP"/>
    </source>
</evidence>
<keyword evidence="5 15" id="KW-0378">Hydrolase</keyword>
<dbReference type="GO" id="GO:0005975">
    <property type="term" value="P:carbohydrate metabolic process"/>
    <property type="evidence" value="ECO:0007669"/>
    <property type="project" value="InterPro"/>
</dbReference>
<gene>
    <name evidence="18" type="ORF">CBER1_07363</name>
</gene>
<dbReference type="CDD" id="cd09019">
    <property type="entry name" value="galactose_mutarotase_like"/>
    <property type="match status" value="1"/>
</dbReference>
<dbReference type="Pfam" id="PF01263">
    <property type="entry name" value="Aldose_epim"/>
    <property type="match status" value="1"/>
</dbReference>
<evidence type="ECO:0000256" key="7">
    <source>
        <dbReference type="ARBA" id="ARBA00023180"/>
    </source>
</evidence>
<feature type="region of interest" description="Disordered" evidence="16">
    <location>
        <begin position="997"/>
        <end position="1017"/>
    </location>
</feature>
<keyword evidence="8" id="KW-0413">Isomerase</keyword>
<dbReference type="Pfam" id="PF01532">
    <property type="entry name" value="Glyco_hydro_47"/>
    <property type="match status" value="1"/>
</dbReference>
<dbReference type="UniPathway" id="UPA00378"/>
<evidence type="ECO:0000256" key="16">
    <source>
        <dbReference type="SAM" id="MobiDB-lite"/>
    </source>
</evidence>
<evidence type="ECO:0000256" key="9">
    <source>
        <dbReference type="ARBA" id="ARBA00023277"/>
    </source>
</evidence>
<dbReference type="GO" id="GO:0016020">
    <property type="term" value="C:membrane"/>
    <property type="evidence" value="ECO:0007669"/>
    <property type="project" value="InterPro"/>
</dbReference>
<dbReference type="OrthoDB" id="8118055at2759"/>
<dbReference type="Gene3D" id="1.50.10.10">
    <property type="match status" value="1"/>
</dbReference>
<comment type="cofactor">
    <cofactor evidence="1 13">
        <name>Ca(2+)</name>
        <dbReference type="ChEBI" id="CHEBI:29108"/>
    </cofactor>
</comment>
<dbReference type="STRING" id="357750.A0A2S6C3U9"/>
<dbReference type="SUPFAM" id="SSF74650">
    <property type="entry name" value="Galactose mutarotase-like"/>
    <property type="match status" value="1"/>
</dbReference>
<evidence type="ECO:0000256" key="12">
    <source>
        <dbReference type="ARBA" id="ARBA00048605"/>
    </source>
</evidence>
<protein>
    <recommendedName>
        <fullName evidence="15">alpha-1,2-Mannosidase</fullName>
        <ecNumber evidence="15">3.2.1.-</ecNumber>
    </recommendedName>
</protein>
<keyword evidence="13" id="KW-0106">Calcium</keyword>
<evidence type="ECO:0000256" key="15">
    <source>
        <dbReference type="RuleBase" id="RU361193"/>
    </source>
</evidence>
<evidence type="ECO:0000256" key="3">
    <source>
        <dbReference type="ARBA" id="ARBA00007658"/>
    </source>
</evidence>
<dbReference type="GO" id="GO:0005783">
    <property type="term" value="C:endoplasmic reticulum"/>
    <property type="evidence" value="ECO:0007669"/>
    <property type="project" value="TreeGrafter"/>
</dbReference>
<comment type="caution">
    <text evidence="18">The sequence shown here is derived from an EMBL/GenBank/DDBJ whole genome shotgun (WGS) entry which is preliminary data.</text>
</comment>
<accession>A0A2S6C3U9</accession>
<feature type="signal peptide" evidence="17">
    <location>
        <begin position="1"/>
        <end position="17"/>
    </location>
</feature>
<evidence type="ECO:0000256" key="11">
    <source>
        <dbReference type="ARBA" id="ARBA00047669"/>
    </source>
</evidence>
<feature type="region of interest" description="Disordered" evidence="16">
    <location>
        <begin position="465"/>
        <end position="499"/>
    </location>
</feature>
<comment type="catalytic activity">
    <reaction evidence="12">
        <text>N(4)-(alpha-D-Man-(1-&gt;2)-alpha-D-Man-(1-&gt;2)-alpha-D-Man-(1-&gt;3)-[alpha-D-Man-(1-&gt;2)-alpha-D-Man-(1-&gt;3)-[alpha-D-Man-(1-&gt;2)-alpha-D-Man-(1-&gt;6)]-alpha-D-Man-(1-&gt;6)]-beta-D-Man-(1-&gt;4)-beta-D-GlcNAc-(1-&gt;4)-beta-D-GlcNAc)-L-asparaginyl-[protein] (N-glucan mannose isomer 9A1,2,3B1,2,3) + 4 H2O = N(4)-(alpha-D-Man-(1-&gt;3)-[alpha-D-Man-(1-&gt;3)-[alpha-D-Man-(1-&gt;6)]-alpha-D-Man-(1-&gt;6)]-beta-D-Man-(1-&gt;4)-beta-D-GlcNAc-(1-&gt;4)-beta-D-GlcNAc)-L-asparaginyl-[protein] (N-glucan mannose isomer 5A1,2) + 4 beta-D-mannose</text>
        <dbReference type="Rhea" id="RHEA:56008"/>
        <dbReference type="Rhea" id="RHEA-COMP:14356"/>
        <dbReference type="Rhea" id="RHEA-COMP:14367"/>
        <dbReference type="ChEBI" id="CHEBI:15377"/>
        <dbReference type="ChEBI" id="CHEBI:28563"/>
        <dbReference type="ChEBI" id="CHEBI:59087"/>
        <dbReference type="ChEBI" id="CHEBI:139493"/>
        <dbReference type="EC" id="3.2.1.113"/>
    </reaction>
</comment>
<dbReference type="PANTHER" id="PTHR11742">
    <property type="entry name" value="MANNOSYL-OLIGOSACCHARIDE ALPHA-1,2-MANNOSIDASE-RELATED"/>
    <property type="match status" value="1"/>
</dbReference>
<dbReference type="Proteomes" id="UP000237631">
    <property type="component" value="Unassembled WGS sequence"/>
</dbReference>
<feature type="region of interest" description="Disordered" evidence="16">
    <location>
        <begin position="422"/>
        <end position="450"/>
    </location>
</feature>
<dbReference type="InterPro" id="IPR014718">
    <property type="entry name" value="GH-type_carb-bd"/>
</dbReference>
<evidence type="ECO:0000313" key="18">
    <source>
        <dbReference type="EMBL" id="PPJ54405.1"/>
    </source>
</evidence>
<comment type="pathway">
    <text evidence="2">Protein modification; protein glycosylation.</text>
</comment>
<evidence type="ECO:0000256" key="5">
    <source>
        <dbReference type="ARBA" id="ARBA00022801"/>
    </source>
</evidence>
<evidence type="ECO:0000256" key="2">
    <source>
        <dbReference type="ARBA" id="ARBA00004922"/>
    </source>
</evidence>
<dbReference type="InterPro" id="IPR012341">
    <property type="entry name" value="6hp_glycosidase-like_sf"/>
</dbReference>
<reference evidence="19" key="1">
    <citation type="journal article" date="2017" name="bioRxiv">
        <title>Conservation of a gene cluster reveals novel cercosporin biosynthetic mechanisms and extends production to the genus Colletotrichum.</title>
        <authorList>
            <person name="de Jonge R."/>
            <person name="Ebert M.K."/>
            <person name="Huitt-Roehl C.R."/>
            <person name="Pal P."/>
            <person name="Suttle J.C."/>
            <person name="Spanner R.E."/>
            <person name="Neubauer J.D."/>
            <person name="Jurick W.M.II."/>
            <person name="Stott K.A."/>
            <person name="Secor G.A."/>
            <person name="Thomma B.P.H.J."/>
            <person name="Van de Peer Y."/>
            <person name="Townsend C.A."/>
            <person name="Bolton M.D."/>
        </authorList>
    </citation>
    <scope>NUCLEOTIDE SEQUENCE [LARGE SCALE GENOMIC DNA]</scope>
    <source>
        <strain evidence="19">CBS538.71</strain>
    </source>
</reference>
<dbReference type="PRINTS" id="PR00747">
    <property type="entry name" value="GLYHDRLASE47"/>
</dbReference>
<evidence type="ECO:0000256" key="4">
    <source>
        <dbReference type="ARBA" id="ARBA00022729"/>
    </source>
</evidence>
<evidence type="ECO:0000256" key="10">
    <source>
        <dbReference type="ARBA" id="ARBA00023295"/>
    </source>
</evidence>
<feature type="binding site" evidence="13">
    <location>
        <position position="989"/>
    </location>
    <ligand>
        <name>Ca(2+)</name>
        <dbReference type="ChEBI" id="CHEBI:29108"/>
    </ligand>
</feature>
<dbReference type="AlphaFoldDB" id="A0A2S6C3U9"/>
<evidence type="ECO:0000313" key="19">
    <source>
        <dbReference type="Proteomes" id="UP000237631"/>
    </source>
</evidence>
<keyword evidence="6 14" id="KW-1015">Disulfide bond</keyword>
<comment type="catalytic activity">
    <reaction evidence="11">
        <text>N(4)-(alpha-D-Man-(1-&gt;2)-alpha-D-Man-(1-&gt;2)-alpha-D-Man-(1-&gt;3)-[alpha-D-Man-(1-&gt;3)-[alpha-D-Man-(1-&gt;2)-alpha-D-Man-(1-&gt;6)]-alpha-D-Man-(1-&gt;6)]-beta-D-Man-(1-&gt;4)-beta-D-GlcNAc-(1-&gt;4)-beta-D-GlcNAc)-L-asparaginyl-[protein] (N-glucan mannose isomer 8A1,2,3B1,3) + 3 H2O = N(4)-(alpha-D-Man-(1-&gt;3)-[alpha-D-Man-(1-&gt;3)-[alpha-D-Man-(1-&gt;6)]-alpha-D-Man-(1-&gt;6)]-beta-D-Man-(1-&gt;4)-beta-D-GlcNAc-(1-&gt;4)-beta-D-GlcNAc)-L-asparaginyl-[protein] (N-glucan mannose isomer 5A1,2) + 3 beta-D-mannose</text>
        <dbReference type="Rhea" id="RHEA:56028"/>
        <dbReference type="Rhea" id="RHEA-COMP:14358"/>
        <dbReference type="Rhea" id="RHEA-COMP:14367"/>
        <dbReference type="ChEBI" id="CHEBI:15377"/>
        <dbReference type="ChEBI" id="CHEBI:28563"/>
        <dbReference type="ChEBI" id="CHEBI:59087"/>
        <dbReference type="ChEBI" id="CHEBI:60628"/>
        <dbReference type="EC" id="3.2.1.113"/>
    </reaction>
</comment>
<keyword evidence="19" id="KW-1185">Reference proteome</keyword>
<dbReference type="Gene3D" id="2.70.98.10">
    <property type="match status" value="1"/>
</dbReference>
<keyword evidence="13" id="KW-0479">Metal-binding</keyword>
<dbReference type="GO" id="GO:0016853">
    <property type="term" value="F:isomerase activity"/>
    <property type="evidence" value="ECO:0007669"/>
    <property type="project" value="UniProtKB-KW"/>
</dbReference>
<keyword evidence="4 17" id="KW-0732">Signal</keyword>
<dbReference type="PANTHER" id="PTHR11742:SF101">
    <property type="entry name" value="MANNOSYL-OLIGOSACCHARIDE ALPHA-1,2-MANNOSIDASE 1B"/>
    <property type="match status" value="1"/>
</dbReference>
<keyword evidence="7" id="KW-0325">Glycoprotein</keyword>
<feature type="disulfide bond" evidence="14">
    <location>
        <begin position="814"/>
        <end position="843"/>
    </location>
</feature>
<evidence type="ECO:0000256" key="6">
    <source>
        <dbReference type="ARBA" id="ARBA00023157"/>
    </source>
</evidence>
<organism evidence="18 19">
    <name type="scientific">Cercospora berteroae</name>
    <dbReference type="NCBI Taxonomy" id="357750"/>
    <lineage>
        <taxon>Eukaryota</taxon>
        <taxon>Fungi</taxon>
        <taxon>Dikarya</taxon>
        <taxon>Ascomycota</taxon>
        <taxon>Pezizomycotina</taxon>
        <taxon>Dothideomycetes</taxon>
        <taxon>Dothideomycetidae</taxon>
        <taxon>Mycosphaerellales</taxon>
        <taxon>Mycosphaerellaceae</taxon>
        <taxon>Cercospora</taxon>
    </lineage>
</organism>
<evidence type="ECO:0000256" key="8">
    <source>
        <dbReference type="ARBA" id="ARBA00023235"/>
    </source>
</evidence>
<dbReference type="InterPro" id="IPR050749">
    <property type="entry name" value="Glycosyl_Hydrolase_47"/>
</dbReference>
<dbReference type="InterPro" id="IPR011013">
    <property type="entry name" value="Gal_mutarotase_sf_dom"/>
</dbReference>
<dbReference type="GO" id="GO:0036503">
    <property type="term" value="P:ERAD pathway"/>
    <property type="evidence" value="ECO:0007669"/>
    <property type="project" value="UniProtKB-ARBA"/>
</dbReference>
<dbReference type="GO" id="GO:0030246">
    <property type="term" value="F:carbohydrate binding"/>
    <property type="evidence" value="ECO:0007669"/>
    <property type="project" value="InterPro"/>
</dbReference>
<name>A0A2S6C3U9_9PEZI</name>
<dbReference type="InterPro" id="IPR047215">
    <property type="entry name" value="Galactose_mutarotase-like"/>
</dbReference>
<dbReference type="EC" id="3.2.1.-" evidence="15"/>
<keyword evidence="9" id="KW-0119">Carbohydrate metabolism</keyword>
<dbReference type="InterPro" id="IPR001382">
    <property type="entry name" value="Glyco_hydro_47"/>
</dbReference>
<dbReference type="EMBL" id="PNEN01000564">
    <property type="protein sequence ID" value="PPJ54405.1"/>
    <property type="molecule type" value="Genomic_DNA"/>
</dbReference>